<protein>
    <submittedName>
        <fullName evidence="2">Uncharacterized protein</fullName>
    </submittedName>
</protein>
<reference evidence="2 3" key="1">
    <citation type="submission" date="2023-01" db="EMBL/GenBank/DDBJ databases">
        <title>Analysis of 21 Apiospora genomes using comparative genomics revels a genus with tremendous synthesis potential of carbohydrate active enzymes and secondary metabolites.</title>
        <authorList>
            <person name="Sorensen T."/>
        </authorList>
    </citation>
    <scope>NUCLEOTIDE SEQUENCE [LARGE SCALE GENOMIC DNA]</scope>
    <source>
        <strain evidence="2 3">CBS 117206</strain>
    </source>
</reference>
<evidence type="ECO:0000313" key="2">
    <source>
        <dbReference type="EMBL" id="KAK8109519.1"/>
    </source>
</evidence>
<dbReference type="Proteomes" id="UP001392437">
    <property type="component" value="Unassembled WGS sequence"/>
</dbReference>
<organism evidence="2 3">
    <name type="scientific">Apiospora kogelbergensis</name>
    <dbReference type="NCBI Taxonomy" id="1337665"/>
    <lineage>
        <taxon>Eukaryota</taxon>
        <taxon>Fungi</taxon>
        <taxon>Dikarya</taxon>
        <taxon>Ascomycota</taxon>
        <taxon>Pezizomycotina</taxon>
        <taxon>Sordariomycetes</taxon>
        <taxon>Xylariomycetidae</taxon>
        <taxon>Amphisphaeriales</taxon>
        <taxon>Apiosporaceae</taxon>
        <taxon>Apiospora</taxon>
    </lineage>
</organism>
<proteinExistence type="predicted"/>
<evidence type="ECO:0000256" key="1">
    <source>
        <dbReference type="SAM" id="MobiDB-lite"/>
    </source>
</evidence>
<accession>A0AAW0QMX2</accession>
<evidence type="ECO:0000313" key="3">
    <source>
        <dbReference type="Proteomes" id="UP001392437"/>
    </source>
</evidence>
<dbReference type="AlphaFoldDB" id="A0AAW0QMX2"/>
<dbReference type="EMBL" id="JAQQWP010000007">
    <property type="protein sequence ID" value="KAK8109519.1"/>
    <property type="molecule type" value="Genomic_DNA"/>
</dbReference>
<keyword evidence="3" id="KW-1185">Reference proteome</keyword>
<gene>
    <name evidence="2" type="ORF">PG999_007656</name>
</gene>
<sequence>MWKLHDPGPGRERRTSSPDATPLSGPTTRKKERLTSESAITLATYRSVLALPLKSRRLVHAPWLLEPSPN</sequence>
<name>A0AAW0QMX2_9PEZI</name>
<feature type="compositionally biased region" description="Basic and acidic residues" evidence="1">
    <location>
        <begin position="1"/>
        <end position="16"/>
    </location>
</feature>
<comment type="caution">
    <text evidence="2">The sequence shown here is derived from an EMBL/GenBank/DDBJ whole genome shotgun (WGS) entry which is preliminary data.</text>
</comment>
<feature type="region of interest" description="Disordered" evidence="1">
    <location>
        <begin position="1"/>
        <end position="35"/>
    </location>
</feature>